<evidence type="ECO:0000313" key="6">
    <source>
        <dbReference type="Proteomes" id="UP000201838"/>
    </source>
</evidence>
<dbReference type="SUPFAM" id="SSF51735">
    <property type="entry name" value="NAD(P)-binding Rossmann-fold domains"/>
    <property type="match status" value="1"/>
</dbReference>
<name>A0A238IVE0_9RHOB</name>
<dbReference type="PANTHER" id="PTHR43580">
    <property type="entry name" value="OXIDOREDUCTASE GLYR1-RELATED"/>
    <property type="match status" value="1"/>
</dbReference>
<dbReference type="Proteomes" id="UP000201838">
    <property type="component" value="Unassembled WGS sequence"/>
</dbReference>
<dbReference type="EC" id="1.1.1.60" evidence="5"/>
<dbReference type="InterPro" id="IPR013328">
    <property type="entry name" value="6PGD_dom2"/>
</dbReference>
<protein>
    <submittedName>
        <fullName evidence="5">2-hydroxy-3-oxopropionate reductase</fullName>
        <ecNumber evidence="5">1.1.1.60</ecNumber>
    </submittedName>
</protein>
<evidence type="ECO:0000256" key="2">
    <source>
        <dbReference type="SAM" id="SignalP"/>
    </source>
</evidence>
<dbReference type="Pfam" id="PF03446">
    <property type="entry name" value="NAD_binding_2"/>
    <property type="match status" value="1"/>
</dbReference>
<evidence type="ECO:0000259" key="4">
    <source>
        <dbReference type="Pfam" id="PF21761"/>
    </source>
</evidence>
<feature type="domain" description="NADPH-dependent reductive aminase-like C-terminal" evidence="4">
    <location>
        <begin position="164"/>
        <end position="289"/>
    </location>
</feature>
<sequence length="292" mass="30260">MVVGNVSVLGLGLMGSALARATVSAGLDTTVWNRNPSRAQAFNDSPAKVASSVEDAVDASDVIVVCLNDYAAMNEVLKTTTIEKRIAGKTLVQLSTGTPTQARDASSWASGVGARYLDGAIMGFPKDIGTDGLLVLFGGDEATFERCDPIAKAIGGSAIRVGDDPGTAAALNTALISLYFSFLFGVLNGAAICDAEGIPLEKFSAIGTSLMPVLSGVMERSVKMIASGSYETELNTLETSAGSMKQLAAVMRDAEIDARFVEIMGTYATEAIEAGKGGLSNAVLFERLRGRA</sequence>
<keyword evidence="2" id="KW-0732">Signal</keyword>
<feature type="signal peptide" evidence="2">
    <location>
        <begin position="1"/>
        <end position="19"/>
    </location>
</feature>
<dbReference type="Gene3D" id="1.10.1040.10">
    <property type="entry name" value="N-(1-d-carboxylethyl)-l-norvaline Dehydrogenase, domain 2"/>
    <property type="match status" value="1"/>
</dbReference>
<reference evidence="5 6" key="1">
    <citation type="submission" date="2017-05" db="EMBL/GenBank/DDBJ databases">
        <authorList>
            <person name="Song R."/>
            <person name="Chenine A.L."/>
            <person name="Ruprecht R.M."/>
        </authorList>
    </citation>
    <scope>NUCLEOTIDE SEQUENCE [LARGE SCALE GENOMIC DNA]</scope>
    <source>
        <strain evidence="5 6">CECT 8489</strain>
    </source>
</reference>
<keyword evidence="1 5" id="KW-0560">Oxidoreductase</keyword>
<dbReference type="Gene3D" id="3.40.50.720">
    <property type="entry name" value="NAD(P)-binding Rossmann-like Domain"/>
    <property type="match status" value="1"/>
</dbReference>
<dbReference type="EMBL" id="FXXQ01000001">
    <property type="protein sequence ID" value="SMX22347.1"/>
    <property type="molecule type" value="Genomic_DNA"/>
</dbReference>
<proteinExistence type="predicted"/>
<feature type="chain" id="PRO_5012037076" evidence="2">
    <location>
        <begin position="20"/>
        <end position="292"/>
    </location>
</feature>
<evidence type="ECO:0000259" key="3">
    <source>
        <dbReference type="Pfam" id="PF03446"/>
    </source>
</evidence>
<feature type="domain" description="6-phosphogluconate dehydrogenase NADP-binding" evidence="3">
    <location>
        <begin position="6"/>
        <end position="159"/>
    </location>
</feature>
<evidence type="ECO:0000256" key="1">
    <source>
        <dbReference type="ARBA" id="ARBA00023002"/>
    </source>
</evidence>
<dbReference type="InterPro" id="IPR015815">
    <property type="entry name" value="HIBADH-related"/>
</dbReference>
<dbReference type="Pfam" id="PF21761">
    <property type="entry name" value="RedAm-like_C"/>
    <property type="match status" value="1"/>
</dbReference>
<dbReference type="InterPro" id="IPR006115">
    <property type="entry name" value="6PGDH_NADP-bd"/>
</dbReference>
<dbReference type="PIRSF" id="PIRSF000103">
    <property type="entry name" value="HIBADH"/>
    <property type="match status" value="1"/>
</dbReference>
<dbReference type="GO" id="GO:0050661">
    <property type="term" value="F:NADP binding"/>
    <property type="evidence" value="ECO:0007669"/>
    <property type="project" value="InterPro"/>
</dbReference>
<dbReference type="RefSeq" id="WP_093972312.1">
    <property type="nucleotide sequence ID" value="NZ_FXXQ01000001.1"/>
</dbReference>
<dbReference type="PANTHER" id="PTHR43580:SF2">
    <property type="entry name" value="CYTOKINE-LIKE NUCLEAR FACTOR N-PAC"/>
    <property type="match status" value="1"/>
</dbReference>
<organism evidence="5 6">
    <name type="scientific">Boseongicola aestuarii</name>
    <dbReference type="NCBI Taxonomy" id="1470561"/>
    <lineage>
        <taxon>Bacteria</taxon>
        <taxon>Pseudomonadati</taxon>
        <taxon>Pseudomonadota</taxon>
        <taxon>Alphaproteobacteria</taxon>
        <taxon>Rhodobacterales</taxon>
        <taxon>Paracoccaceae</taxon>
        <taxon>Boseongicola</taxon>
    </lineage>
</organism>
<gene>
    <name evidence="5" type="primary">garR_2</name>
    <name evidence="5" type="ORF">BOA8489_00439</name>
</gene>
<dbReference type="InterPro" id="IPR036291">
    <property type="entry name" value="NAD(P)-bd_dom_sf"/>
</dbReference>
<dbReference type="OrthoDB" id="5524287at2"/>
<dbReference type="InterPro" id="IPR048666">
    <property type="entry name" value="RedAm-like_C"/>
</dbReference>
<accession>A0A238IVE0</accession>
<dbReference type="AlphaFoldDB" id="A0A238IVE0"/>
<keyword evidence="6" id="KW-1185">Reference proteome</keyword>
<evidence type="ECO:0000313" key="5">
    <source>
        <dbReference type="EMBL" id="SMX22347.1"/>
    </source>
</evidence>
<dbReference type="InterPro" id="IPR051265">
    <property type="entry name" value="HIBADH-related_NP60_sf"/>
</dbReference>
<dbReference type="GO" id="GO:0008679">
    <property type="term" value="F:2-hydroxy-3-oxopropionate reductase activity"/>
    <property type="evidence" value="ECO:0007669"/>
    <property type="project" value="UniProtKB-EC"/>
</dbReference>